<evidence type="ECO:0000256" key="4">
    <source>
        <dbReference type="ARBA" id="ARBA00022741"/>
    </source>
</evidence>
<accession>A0A6I3JAF2</accession>
<dbReference type="InterPro" id="IPR000719">
    <property type="entry name" value="Prot_kinase_dom"/>
</dbReference>
<evidence type="ECO:0000256" key="1">
    <source>
        <dbReference type="ARBA" id="ARBA00012513"/>
    </source>
</evidence>
<proteinExistence type="predicted"/>
<keyword evidence="4 9" id="KW-0547">Nucleotide-binding</keyword>
<name>A0A6I3JAF2_9ACTN</name>
<dbReference type="InterPro" id="IPR008271">
    <property type="entry name" value="Ser/Thr_kinase_AS"/>
</dbReference>
<evidence type="ECO:0000256" key="8">
    <source>
        <dbReference type="ARBA" id="ARBA00048679"/>
    </source>
</evidence>
<dbReference type="GO" id="GO:0005524">
    <property type="term" value="F:ATP binding"/>
    <property type="evidence" value="ECO:0007669"/>
    <property type="project" value="UniProtKB-UniRule"/>
</dbReference>
<dbReference type="PANTHER" id="PTHR43289">
    <property type="entry name" value="MITOGEN-ACTIVATED PROTEIN KINASE KINASE KINASE 20-RELATED"/>
    <property type="match status" value="1"/>
</dbReference>
<evidence type="ECO:0000256" key="6">
    <source>
        <dbReference type="ARBA" id="ARBA00022840"/>
    </source>
</evidence>
<dbReference type="AlphaFoldDB" id="A0A6I3JAF2"/>
<dbReference type="EMBL" id="WLCI01000003">
    <property type="protein sequence ID" value="MTB94215.1"/>
    <property type="molecule type" value="Genomic_DNA"/>
</dbReference>
<keyword evidence="2" id="KW-0723">Serine/threonine-protein kinase</keyword>
<organism evidence="10 11">
    <name type="scientific">Nocardioides marmotae</name>
    <dbReference type="NCBI Taxonomy" id="2663857"/>
    <lineage>
        <taxon>Bacteria</taxon>
        <taxon>Bacillati</taxon>
        <taxon>Actinomycetota</taxon>
        <taxon>Actinomycetes</taxon>
        <taxon>Propionibacteriales</taxon>
        <taxon>Nocardioidaceae</taxon>
        <taxon>Nocardioides</taxon>
    </lineage>
</organism>
<dbReference type="Pfam" id="PF00069">
    <property type="entry name" value="Pkinase"/>
    <property type="match status" value="1"/>
</dbReference>
<evidence type="ECO:0000256" key="2">
    <source>
        <dbReference type="ARBA" id="ARBA00022527"/>
    </source>
</evidence>
<reference evidence="10 11" key="1">
    <citation type="submission" date="2019-10" db="EMBL/GenBank/DDBJ databases">
        <title>Nocardioides novel species isolated from the excrement of Marmot.</title>
        <authorList>
            <person name="Zhang G."/>
        </authorList>
    </citation>
    <scope>NUCLEOTIDE SEQUENCE [LARGE SCALE GENOMIC DNA]</scope>
    <source>
        <strain evidence="11">zg-579</strain>
    </source>
</reference>
<dbReference type="FunFam" id="3.30.200.20:FF:000035">
    <property type="entry name" value="Serine/threonine protein kinase Stk1"/>
    <property type="match status" value="1"/>
</dbReference>
<evidence type="ECO:0000256" key="3">
    <source>
        <dbReference type="ARBA" id="ARBA00022679"/>
    </source>
</evidence>
<dbReference type="InterPro" id="IPR011009">
    <property type="entry name" value="Kinase-like_dom_sf"/>
</dbReference>
<dbReference type="RefSeq" id="WP_154613935.1">
    <property type="nucleotide sequence ID" value="NZ_CP053660.1"/>
</dbReference>
<comment type="catalytic activity">
    <reaction evidence="8">
        <text>L-seryl-[protein] + ATP = O-phospho-L-seryl-[protein] + ADP + H(+)</text>
        <dbReference type="Rhea" id="RHEA:17989"/>
        <dbReference type="Rhea" id="RHEA-COMP:9863"/>
        <dbReference type="Rhea" id="RHEA-COMP:11604"/>
        <dbReference type="ChEBI" id="CHEBI:15378"/>
        <dbReference type="ChEBI" id="CHEBI:29999"/>
        <dbReference type="ChEBI" id="CHEBI:30616"/>
        <dbReference type="ChEBI" id="CHEBI:83421"/>
        <dbReference type="ChEBI" id="CHEBI:456216"/>
        <dbReference type="EC" id="2.7.11.1"/>
    </reaction>
</comment>
<dbReference type="Proteomes" id="UP000433406">
    <property type="component" value="Unassembled WGS sequence"/>
</dbReference>
<evidence type="ECO:0000313" key="11">
    <source>
        <dbReference type="Proteomes" id="UP000433406"/>
    </source>
</evidence>
<keyword evidence="6 9" id="KW-0067">ATP-binding</keyword>
<gene>
    <name evidence="10" type="ORF">GGQ22_03880</name>
</gene>
<keyword evidence="11" id="KW-1185">Reference proteome</keyword>
<evidence type="ECO:0000313" key="10">
    <source>
        <dbReference type="EMBL" id="MTB94215.1"/>
    </source>
</evidence>
<dbReference type="EC" id="2.7.11.1" evidence="1"/>
<dbReference type="PROSITE" id="PS00107">
    <property type="entry name" value="PROTEIN_KINASE_ATP"/>
    <property type="match status" value="1"/>
</dbReference>
<evidence type="ECO:0000256" key="5">
    <source>
        <dbReference type="ARBA" id="ARBA00022777"/>
    </source>
</evidence>
<evidence type="ECO:0000256" key="7">
    <source>
        <dbReference type="ARBA" id="ARBA00047899"/>
    </source>
</evidence>
<evidence type="ECO:0000256" key="9">
    <source>
        <dbReference type="PROSITE-ProRule" id="PRU10141"/>
    </source>
</evidence>
<dbReference type="GO" id="GO:0004674">
    <property type="term" value="F:protein serine/threonine kinase activity"/>
    <property type="evidence" value="ECO:0007669"/>
    <property type="project" value="UniProtKB-KW"/>
</dbReference>
<dbReference type="CDD" id="cd14014">
    <property type="entry name" value="STKc_PknB_like"/>
    <property type="match status" value="1"/>
</dbReference>
<feature type="binding site" evidence="9">
    <location>
        <position position="40"/>
    </location>
    <ligand>
        <name>ATP</name>
        <dbReference type="ChEBI" id="CHEBI:30616"/>
    </ligand>
</feature>
<dbReference type="PROSITE" id="PS50011">
    <property type="entry name" value="PROTEIN_KINASE_DOM"/>
    <property type="match status" value="1"/>
</dbReference>
<sequence length="313" mass="33559">MSAKRVLEGRYEVGDLLGHGGMADVYSGRDLRLGRRVAIKVLRRDLAQDPLFRARFRREAQTMVGLCHSAIVCIFDTGYEEVGDDSAGTVRVPFIVMEHVDGWSLRELVRRGGLTLERSVRYQLGVLSALEFSHRAGVVHCDIKPANVMVSSEGAVKLVDFGISRARGDLATTVAQAYEVLGTPAYISPEQARGEAADVCSDLYSAGCLLYELLTGRPPFAGDPLSVAYQHVHDEPVPVRTGFAGVDAVLVKALAKSPTDRFQSARAFRQALQSAAKGSVHPEGIGAHPGALETDLPAAPVPGRHAGMAIADC</sequence>
<dbReference type="SMART" id="SM00220">
    <property type="entry name" value="S_TKc"/>
    <property type="match status" value="1"/>
</dbReference>
<dbReference type="GO" id="GO:0045717">
    <property type="term" value="P:negative regulation of fatty acid biosynthetic process"/>
    <property type="evidence" value="ECO:0007669"/>
    <property type="project" value="UniProtKB-ARBA"/>
</dbReference>
<protein>
    <recommendedName>
        <fullName evidence="1">non-specific serine/threonine protein kinase</fullName>
        <ecNumber evidence="1">2.7.11.1</ecNumber>
    </recommendedName>
</protein>
<dbReference type="Gene3D" id="1.10.510.10">
    <property type="entry name" value="Transferase(Phosphotransferase) domain 1"/>
    <property type="match status" value="1"/>
</dbReference>
<dbReference type="InterPro" id="IPR017441">
    <property type="entry name" value="Protein_kinase_ATP_BS"/>
</dbReference>
<dbReference type="Gene3D" id="3.30.200.20">
    <property type="entry name" value="Phosphorylase Kinase, domain 1"/>
    <property type="match status" value="1"/>
</dbReference>
<dbReference type="PROSITE" id="PS00108">
    <property type="entry name" value="PROTEIN_KINASE_ST"/>
    <property type="match status" value="1"/>
</dbReference>
<keyword evidence="5 10" id="KW-0418">Kinase</keyword>
<keyword evidence="3" id="KW-0808">Transferase</keyword>
<dbReference type="FunFam" id="1.10.510.10:FF:000021">
    <property type="entry name" value="Serine/threonine protein kinase"/>
    <property type="match status" value="1"/>
</dbReference>
<comment type="catalytic activity">
    <reaction evidence="7">
        <text>L-threonyl-[protein] + ATP = O-phospho-L-threonyl-[protein] + ADP + H(+)</text>
        <dbReference type="Rhea" id="RHEA:46608"/>
        <dbReference type="Rhea" id="RHEA-COMP:11060"/>
        <dbReference type="Rhea" id="RHEA-COMP:11605"/>
        <dbReference type="ChEBI" id="CHEBI:15378"/>
        <dbReference type="ChEBI" id="CHEBI:30013"/>
        <dbReference type="ChEBI" id="CHEBI:30616"/>
        <dbReference type="ChEBI" id="CHEBI:61977"/>
        <dbReference type="ChEBI" id="CHEBI:456216"/>
        <dbReference type="EC" id="2.7.11.1"/>
    </reaction>
</comment>
<comment type="caution">
    <text evidence="10">The sequence shown here is derived from an EMBL/GenBank/DDBJ whole genome shotgun (WGS) entry which is preliminary data.</text>
</comment>
<dbReference type="SUPFAM" id="SSF56112">
    <property type="entry name" value="Protein kinase-like (PK-like)"/>
    <property type="match status" value="1"/>
</dbReference>
<dbReference type="PANTHER" id="PTHR43289:SF6">
    <property type="entry name" value="SERINE_THREONINE-PROTEIN KINASE NEKL-3"/>
    <property type="match status" value="1"/>
</dbReference>